<comment type="function">
    <text evidence="5">Displays enzymatic activity both for medium-chain fatty acid (MCFA) ethyl ester synthesis and hydrolysis (esterase activity). MCFA are toxic for yeast and this enzyme could thus be involved in their detoxification by esterification.</text>
</comment>
<accession>A0A6G1G9B4</accession>
<dbReference type="InterPro" id="IPR012020">
    <property type="entry name" value="ABHD4"/>
</dbReference>
<protein>
    <recommendedName>
        <fullName evidence="6">alcohol O-acetyltransferase</fullName>
        <ecNumber evidence="6">2.3.1.84</ecNumber>
    </recommendedName>
    <alternativeName>
        <fullName evidence="7">Alcohol O-acetyltransferase</fullName>
    </alternativeName>
</protein>
<dbReference type="Gene3D" id="3.40.50.1820">
    <property type="entry name" value="alpha/beta hydrolase"/>
    <property type="match status" value="1"/>
</dbReference>
<dbReference type="InterPro" id="IPR000073">
    <property type="entry name" value="AB_hydrolase_1"/>
</dbReference>
<feature type="active site" description="Charge relay system" evidence="8">
    <location>
        <position position="205"/>
    </location>
</feature>
<feature type="active site" description="Charge relay system" evidence="8">
    <location>
        <position position="363"/>
    </location>
</feature>
<evidence type="ECO:0000256" key="6">
    <source>
        <dbReference type="ARBA" id="ARBA00066969"/>
    </source>
</evidence>
<evidence type="ECO:0000259" key="9">
    <source>
        <dbReference type="Pfam" id="PF00561"/>
    </source>
</evidence>
<dbReference type="AlphaFoldDB" id="A0A6G1G9B4"/>
<reference evidence="10 12" key="1">
    <citation type="submission" date="2020-01" db="EMBL/GenBank/DDBJ databases">
        <authorList>
            <consortium name="DOE Joint Genome Institute"/>
            <person name="Haridas S."/>
            <person name="Albert R."/>
            <person name="Binder M."/>
            <person name="Bloem J."/>
            <person name="Labutti K."/>
            <person name="Salamov A."/>
            <person name="Andreopoulos B."/>
            <person name="Baker S.E."/>
            <person name="Barry K."/>
            <person name="Bills G."/>
            <person name="Bluhm B.H."/>
            <person name="Cannon C."/>
            <person name="Castanera R."/>
            <person name="Culley D.E."/>
            <person name="Daum C."/>
            <person name="Ezra D."/>
            <person name="Gonzalez J.B."/>
            <person name="Henrissat B."/>
            <person name="Kuo A."/>
            <person name="Liang C."/>
            <person name="Lipzen A."/>
            <person name="Lutzoni F."/>
            <person name="Magnuson J."/>
            <person name="Mondo S."/>
            <person name="Nolan M."/>
            <person name="Ohm R."/>
            <person name="Pangilinan J."/>
            <person name="Park H.-J."/>
            <person name="Ramirez L."/>
            <person name="Alfaro M."/>
            <person name="Sun H."/>
            <person name="Tritt A."/>
            <person name="Yoshinaga Y."/>
            <person name="Zwiers L.-H."/>
            <person name="Turgeon B.G."/>
            <person name="Goodwin S.B."/>
            <person name="Spatafora J.W."/>
            <person name="Crous P.W."/>
            <person name="Grigoriev I.V."/>
        </authorList>
    </citation>
    <scope>NUCLEOTIDE SEQUENCE</scope>
    <source>
        <strain evidence="10 12">CBS 781.70</strain>
    </source>
</reference>
<evidence type="ECO:0000256" key="1">
    <source>
        <dbReference type="ARBA" id="ARBA00010884"/>
    </source>
</evidence>
<dbReference type="PIRSF" id="PIRSF005211">
    <property type="entry name" value="Ab_hydro_YheT"/>
    <property type="match status" value="1"/>
</dbReference>
<reference evidence="12" key="2">
    <citation type="submission" date="2020-04" db="EMBL/GenBank/DDBJ databases">
        <authorList>
            <consortium name="NCBI Genome Project"/>
        </authorList>
    </citation>
    <scope>NUCLEOTIDE SEQUENCE</scope>
    <source>
        <strain evidence="12">CBS 781.70</strain>
    </source>
</reference>
<feature type="domain" description="AB hydrolase-1" evidence="9">
    <location>
        <begin position="124"/>
        <end position="364"/>
    </location>
</feature>
<proteinExistence type="inferred from homology"/>
<evidence type="ECO:0000256" key="7">
    <source>
        <dbReference type="ARBA" id="ARBA00080774"/>
    </source>
</evidence>
<evidence type="ECO:0000313" key="12">
    <source>
        <dbReference type="RefSeq" id="XP_033536090.1"/>
    </source>
</evidence>
<keyword evidence="11" id="KW-1185">Reference proteome</keyword>
<evidence type="ECO:0000313" key="11">
    <source>
        <dbReference type="Proteomes" id="UP000504638"/>
    </source>
</evidence>
<dbReference type="SUPFAM" id="SSF53474">
    <property type="entry name" value="alpha/beta-Hydrolases"/>
    <property type="match status" value="1"/>
</dbReference>
<dbReference type="GO" id="GO:0051793">
    <property type="term" value="P:medium-chain fatty acid catabolic process"/>
    <property type="evidence" value="ECO:0007669"/>
    <property type="project" value="UniProtKB-ARBA"/>
</dbReference>
<organism evidence="10">
    <name type="scientific">Eremomyces bilateralis CBS 781.70</name>
    <dbReference type="NCBI Taxonomy" id="1392243"/>
    <lineage>
        <taxon>Eukaryota</taxon>
        <taxon>Fungi</taxon>
        <taxon>Dikarya</taxon>
        <taxon>Ascomycota</taxon>
        <taxon>Pezizomycotina</taxon>
        <taxon>Dothideomycetes</taxon>
        <taxon>Dothideomycetes incertae sedis</taxon>
        <taxon>Eremomycetales</taxon>
        <taxon>Eremomycetaceae</taxon>
        <taxon>Eremomyces</taxon>
    </lineage>
</organism>
<keyword evidence="3 10" id="KW-0378">Hydrolase</keyword>
<dbReference type="GeneID" id="54419639"/>
<dbReference type="Pfam" id="PF00561">
    <property type="entry name" value="Abhydrolase_1"/>
    <property type="match status" value="1"/>
</dbReference>
<dbReference type="PANTHER" id="PTHR10794:SF63">
    <property type="entry name" value="ALPHA_BETA HYDROLASE 1, ISOFORM A"/>
    <property type="match status" value="1"/>
</dbReference>
<gene>
    <name evidence="10 12" type="ORF">P152DRAFT_456713</name>
</gene>
<evidence type="ECO:0000256" key="3">
    <source>
        <dbReference type="ARBA" id="ARBA00022801"/>
    </source>
</evidence>
<dbReference type="InterPro" id="IPR050960">
    <property type="entry name" value="AB_hydrolase_4_sf"/>
</dbReference>
<sequence>MASWIGHADMSFIYPERTVNFKTNGGKETEFAEIVRKVIPPCHLNPLLFNGHVQTCWTAVNQAAPKTHYRRRVFQAENPAFVGSFAVDFVVDSKADKPDVSLPPRTTFFTDEEFKGIGSEDGKPMLVLLHGLSGGSHEVYLRHALEEVTNEGGWEACVINARGCARSQITSEVLFNARATWDVRQLVKWLRETFPNRPLFAVGFSLGANILTNYLGEEGDNSVIKAAVVCSNPWNLDVSNHVLQNSFLGLNVYSKVMGTNMKGLFEQHWEQIAKNPRIDIDAVRNSTYLYEFDRHVQGPTWGYPSEGAYYRDASSSDALLAVRTPLLAINATDDPIAVRAAIPFEEFKFNPYAVLCTTSLGGHLAWFETGGSRWFARAVGKFFKTMAKDIDLDSVQSVQSDDPVYKHAGNGSPEFHPMRRKLQLAI</sequence>
<evidence type="ECO:0000313" key="10">
    <source>
        <dbReference type="EMBL" id="KAF1814459.1"/>
    </source>
</evidence>
<keyword evidence="2" id="KW-0808">Transferase</keyword>
<dbReference type="EMBL" id="ML975153">
    <property type="protein sequence ID" value="KAF1814459.1"/>
    <property type="molecule type" value="Genomic_DNA"/>
</dbReference>
<dbReference type="EC" id="2.3.1.84" evidence="6"/>
<comment type="similarity">
    <text evidence="1">Belongs to the AB hydrolase superfamily. AB hydrolase 4 family.</text>
</comment>
<evidence type="ECO:0000256" key="2">
    <source>
        <dbReference type="ARBA" id="ARBA00022679"/>
    </source>
</evidence>
<dbReference type="FunFam" id="3.40.50.1820:FF:000137">
    <property type="entry name" value="EEB1p Acyl-coenzymeA:ethanol O-acyltransferase"/>
    <property type="match status" value="1"/>
</dbReference>
<dbReference type="OrthoDB" id="5954035at2759"/>
<evidence type="ECO:0000256" key="8">
    <source>
        <dbReference type="PIRSR" id="PIRSR005211-1"/>
    </source>
</evidence>
<dbReference type="PANTHER" id="PTHR10794">
    <property type="entry name" value="ABHYDROLASE DOMAIN-CONTAINING PROTEIN"/>
    <property type="match status" value="1"/>
</dbReference>
<name>A0A6G1G9B4_9PEZI</name>
<dbReference type="InterPro" id="IPR029058">
    <property type="entry name" value="AB_hydrolase_fold"/>
</dbReference>
<reference evidence="12" key="3">
    <citation type="submission" date="2025-04" db="UniProtKB">
        <authorList>
            <consortium name="RefSeq"/>
        </authorList>
    </citation>
    <scope>IDENTIFICATION</scope>
    <source>
        <strain evidence="12">CBS 781.70</strain>
    </source>
</reference>
<feature type="active site" description="Charge relay system" evidence="8">
    <location>
        <position position="334"/>
    </location>
</feature>
<evidence type="ECO:0000256" key="5">
    <source>
        <dbReference type="ARBA" id="ARBA00054277"/>
    </source>
</evidence>
<dbReference type="Proteomes" id="UP000504638">
    <property type="component" value="Unplaced"/>
</dbReference>
<comment type="catalytic activity">
    <reaction evidence="4">
        <text>an aliphatic alcohol + acetyl-CoA = an acetyl ester + CoA</text>
        <dbReference type="Rhea" id="RHEA:17229"/>
        <dbReference type="ChEBI" id="CHEBI:2571"/>
        <dbReference type="ChEBI" id="CHEBI:47622"/>
        <dbReference type="ChEBI" id="CHEBI:57287"/>
        <dbReference type="ChEBI" id="CHEBI:57288"/>
        <dbReference type="EC" id="2.3.1.84"/>
    </reaction>
</comment>
<dbReference type="GO" id="GO:0047372">
    <property type="term" value="F:monoacylglycerol lipase activity"/>
    <property type="evidence" value="ECO:0007669"/>
    <property type="project" value="TreeGrafter"/>
</dbReference>
<evidence type="ECO:0000256" key="4">
    <source>
        <dbReference type="ARBA" id="ARBA00050620"/>
    </source>
</evidence>
<dbReference type="GO" id="GO:0051792">
    <property type="term" value="P:medium-chain fatty acid biosynthetic process"/>
    <property type="evidence" value="ECO:0007669"/>
    <property type="project" value="TreeGrafter"/>
</dbReference>
<dbReference type="RefSeq" id="XP_033536090.1">
    <property type="nucleotide sequence ID" value="XM_033679069.1"/>
</dbReference>
<dbReference type="GO" id="GO:0004026">
    <property type="term" value="F:alcohol O-acetyltransferase activity"/>
    <property type="evidence" value="ECO:0007669"/>
    <property type="project" value="UniProtKB-EC"/>
</dbReference>
<dbReference type="GO" id="GO:0008126">
    <property type="term" value="F:acetylesterase activity"/>
    <property type="evidence" value="ECO:0007669"/>
    <property type="project" value="TreeGrafter"/>
</dbReference>